<dbReference type="EMBL" id="REGN01010070">
    <property type="protein sequence ID" value="RMZ99761.1"/>
    <property type="molecule type" value="Genomic_DNA"/>
</dbReference>
<dbReference type="Proteomes" id="UP000276133">
    <property type="component" value="Unassembled WGS sequence"/>
</dbReference>
<keyword evidence="2" id="KW-1185">Reference proteome</keyword>
<organism evidence="1 2">
    <name type="scientific">Brachionus plicatilis</name>
    <name type="common">Marine rotifer</name>
    <name type="synonym">Brachionus muelleri</name>
    <dbReference type="NCBI Taxonomy" id="10195"/>
    <lineage>
        <taxon>Eukaryota</taxon>
        <taxon>Metazoa</taxon>
        <taxon>Spiralia</taxon>
        <taxon>Gnathifera</taxon>
        <taxon>Rotifera</taxon>
        <taxon>Eurotatoria</taxon>
        <taxon>Monogononta</taxon>
        <taxon>Pseudotrocha</taxon>
        <taxon>Ploima</taxon>
        <taxon>Brachionidae</taxon>
        <taxon>Brachionus</taxon>
    </lineage>
</organism>
<name>A0A3M7PKY1_BRAPC</name>
<accession>A0A3M7PKY1</accession>
<sequence length="109" mass="12350">MKNLNLTEGPNEPIKYLETCDQNTSTQPTSSSGFGKSKVCVSLLDEGSFNRLSKKVAKNNIVYKSDFVNNNIKPNKQIFQNMVESNTFSHLSEFMPITLKDTIEYYPCD</sequence>
<proteinExistence type="predicted"/>
<evidence type="ECO:0000313" key="1">
    <source>
        <dbReference type="EMBL" id="RMZ99761.1"/>
    </source>
</evidence>
<comment type="caution">
    <text evidence="1">The sequence shown here is derived from an EMBL/GenBank/DDBJ whole genome shotgun (WGS) entry which is preliminary data.</text>
</comment>
<gene>
    <name evidence="1" type="ORF">BpHYR1_040865</name>
</gene>
<protein>
    <submittedName>
        <fullName evidence="1">Uncharacterized protein</fullName>
    </submittedName>
</protein>
<dbReference type="AlphaFoldDB" id="A0A3M7PKY1"/>
<evidence type="ECO:0000313" key="2">
    <source>
        <dbReference type="Proteomes" id="UP000276133"/>
    </source>
</evidence>
<reference evidence="1 2" key="1">
    <citation type="journal article" date="2018" name="Sci. Rep.">
        <title>Genomic signatures of local adaptation to the degree of environmental predictability in rotifers.</title>
        <authorList>
            <person name="Franch-Gras L."/>
            <person name="Hahn C."/>
            <person name="Garcia-Roger E.M."/>
            <person name="Carmona M.J."/>
            <person name="Serra M."/>
            <person name="Gomez A."/>
        </authorList>
    </citation>
    <scope>NUCLEOTIDE SEQUENCE [LARGE SCALE GENOMIC DNA]</scope>
    <source>
        <strain evidence="1">HYR1</strain>
    </source>
</reference>